<gene>
    <name evidence="1" type="ORF">CLO192961_LOCUS452001</name>
</gene>
<evidence type="ECO:0008006" key="3">
    <source>
        <dbReference type="Google" id="ProtNLM"/>
    </source>
</evidence>
<reference evidence="1 2" key="1">
    <citation type="submission" date="2019-06" db="EMBL/GenBank/DDBJ databases">
        <authorList>
            <person name="Broberg M."/>
        </authorList>
    </citation>
    <scope>NUCLEOTIDE SEQUENCE [LARGE SCALE GENOMIC DNA]</scope>
</reference>
<dbReference type="EMBL" id="CABFNS010000933">
    <property type="protein sequence ID" value="VUC36816.1"/>
    <property type="molecule type" value="Genomic_DNA"/>
</dbReference>
<proteinExistence type="predicted"/>
<comment type="caution">
    <text evidence="1">The sequence shown here is derived from an EMBL/GenBank/DDBJ whole genome shotgun (WGS) entry which is preliminary data.</text>
</comment>
<sequence>MATPYIAGVAALRVCQVPVVFTFEHSSWAGFEILKESDPSQPDKTPRMRTRAELEPARFEASVELPESVTLGKYETKQMEFVFTAPAGLDASKLPAYGGTISVKSNTTDVLVVPYQGVGFSLREQFSKHLFTGSYPQLVSALAKNKTSFTFDLSLSAQDFPKIFWSLNWGTTELRFDIYGPGFSAESDWVYPPVVGQHNYIGSAAPWIKANTVETFDPSKDDKEDTFAFPLSNVNRNAPASDDSVSSLFWLGKLANGTYIQPGAYTIRFGALIPFSDPRYHGSWSTSTQEIQVVKKCKRAVSTA</sequence>
<keyword evidence="2" id="KW-1185">Reference proteome</keyword>
<evidence type="ECO:0000313" key="2">
    <source>
        <dbReference type="Proteomes" id="UP000766486"/>
    </source>
</evidence>
<protein>
    <recommendedName>
        <fullName evidence="3">Glycoside hydrolase 131 catalytic N-terminal domain-containing protein</fullName>
    </recommendedName>
</protein>
<name>A0ABY6V2Z4_BIOOC</name>
<organism evidence="1 2">
    <name type="scientific">Bionectria ochroleuca</name>
    <name type="common">Gliocladium roseum</name>
    <dbReference type="NCBI Taxonomy" id="29856"/>
    <lineage>
        <taxon>Eukaryota</taxon>
        <taxon>Fungi</taxon>
        <taxon>Dikarya</taxon>
        <taxon>Ascomycota</taxon>
        <taxon>Pezizomycotina</taxon>
        <taxon>Sordariomycetes</taxon>
        <taxon>Hypocreomycetidae</taxon>
        <taxon>Hypocreales</taxon>
        <taxon>Bionectriaceae</taxon>
        <taxon>Clonostachys</taxon>
    </lineage>
</organism>
<dbReference type="Proteomes" id="UP000766486">
    <property type="component" value="Unassembled WGS sequence"/>
</dbReference>
<accession>A0ABY6V2Z4</accession>
<evidence type="ECO:0000313" key="1">
    <source>
        <dbReference type="EMBL" id="VUC36816.1"/>
    </source>
</evidence>